<dbReference type="InterPro" id="IPR025499">
    <property type="entry name" value="KdgF"/>
</dbReference>
<dbReference type="OrthoDB" id="9811153at2"/>
<organism evidence="2 3">
    <name type="scientific">Galbibacter orientalis DSM 19592</name>
    <dbReference type="NCBI Taxonomy" id="926559"/>
    <lineage>
        <taxon>Bacteria</taxon>
        <taxon>Pseudomonadati</taxon>
        <taxon>Bacteroidota</taxon>
        <taxon>Flavobacteriia</taxon>
        <taxon>Flavobacteriales</taxon>
        <taxon>Flavobacteriaceae</taxon>
        <taxon>Galbibacter</taxon>
    </lineage>
</organism>
<dbReference type="InterPro" id="IPR013096">
    <property type="entry name" value="Cupin_2"/>
</dbReference>
<dbReference type="SUPFAM" id="SSF51182">
    <property type="entry name" value="RmlC-like cupins"/>
    <property type="match status" value="1"/>
</dbReference>
<feature type="domain" description="Cupin type-2" evidence="1">
    <location>
        <begin position="35"/>
        <end position="98"/>
    </location>
</feature>
<dbReference type="EMBL" id="JH651380">
    <property type="protein sequence ID" value="EIJ37355.1"/>
    <property type="molecule type" value="Genomic_DNA"/>
</dbReference>
<dbReference type="PANTHER" id="PTHR40112">
    <property type="entry name" value="H2HPP ISOMERASE"/>
    <property type="match status" value="1"/>
</dbReference>
<dbReference type="eggNOG" id="COG1917">
    <property type="taxonomic scope" value="Bacteria"/>
</dbReference>
<name>I3C162_9FLAO</name>
<dbReference type="RefSeq" id="WP_008616195.1">
    <property type="nucleotide sequence ID" value="NZ_JH651380.1"/>
</dbReference>
<dbReference type="HOGENOM" id="CLU_134269_1_1_10"/>
<reference evidence="2 3" key="1">
    <citation type="submission" date="2012-02" db="EMBL/GenBank/DDBJ databases">
        <title>Improved High-Quality Draft genome of Joostella marina DSM 19592.</title>
        <authorList>
            <consortium name="US DOE Joint Genome Institute (JGI-PGF)"/>
            <person name="Lucas S."/>
            <person name="Copeland A."/>
            <person name="Lapidus A."/>
            <person name="Bruce D."/>
            <person name="Goodwin L."/>
            <person name="Pitluck S."/>
            <person name="Peters L."/>
            <person name="Chertkov O."/>
            <person name="Ovchinnikova G."/>
            <person name="Kyrpides N."/>
            <person name="Mavromatis K."/>
            <person name="Detter J.C."/>
            <person name="Han C."/>
            <person name="Land M."/>
            <person name="Hauser L."/>
            <person name="Markowitz V."/>
            <person name="Cheng J.-F."/>
            <person name="Hugenholtz P."/>
            <person name="Woyke T."/>
            <person name="Wu D."/>
            <person name="Tindall B."/>
            <person name="Brambilla E."/>
            <person name="Klenk H.-P."/>
            <person name="Eisen J.A."/>
        </authorList>
    </citation>
    <scope>NUCLEOTIDE SEQUENCE [LARGE SCALE GENOMIC DNA]</scope>
    <source>
        <strain evidence="2 3">DSM 19592</strain>
    </source>
</reference>
<protein>
    <submittedName>
        <fullName evidence="2">Cupin domain-containing protein</fullName>
    </submittedName>
</protein>
<dbReference type="Pfam" id="PF07883">
    <property type="entry name" value="Cupin_2"/>
    <property type="match status" value="1"/>
</dbReference>
<accession>I3C162</accession>
<dbReference type="PIRSF" id="PIRSF029883">
    <property type="entry name" value="KdgF"/>
    <property type="match status" value="1"/>
</dbReference>
<gene>
    <name evidence="2" type="ORF">JoomaDRAFT_0298</name>
</gene>
<sequence length="110" mass="12540">MNDFFITKENTWEDVDKGISRQITNYNKDLMMVKVKFEKGAIGYKHHHIHSQASYVASGKFEVTIDNNTKTLETGDTFFANPNLVHGVECIEAGVLIDVFNPVREDFLSQ</sequence>
<proteinExistence type="predicted"/>
<dbReference type="InterPro" id="IPR052535">
    <property type="entry name" value="Bacilysin_H2HPP_isomerase"/>
</dbReference>
<keyword evidence="3" id="KW-1185">Reference proteome</keyword>
<dbReference type="Gene3D" id="2.60.120.10">
    <property type="entry name" value="Jelly Rolls"/>
    <property type="match status" value="1"/>
</dbReference>
<dbReference type="AlphaFoldDB" id="I3C162"/>
<dbReference type="InterPro" id="IPR014710">
    <property type="entry name" value="RmlC-like_jellyroll"/>
</dbReference>
<dbReference type="PANTHER" id="PTHR40112:SF1">
    <property type="entry name" value="H2HPP ISOMERASE"/>
    <property type="match status" value="1"/>
</dbReference>
<evidence type="ECO:0000259" key="1">
    <source>
        <dbReference type="Pfam" id="PF07883"/>
    </source>
</evidence>
<dbReference type="CDD" id="cd02238">
    <property type="entry name" value="cupin_KdgF"/>
    <property type="match status" value="1"/>
</dbReference>
<dbReference type="Proteomes" id="UP000004690">
    <property type="component" value="Unassembled WGS sequence"/>
</dbReference>
<dbReference type="STRING" id="926559.JoomaDRAFT_0298"/>
<evidence type="ECO:0000313" key="2">
    <source>
        <dbReference type="EMBL" id="EIJ37355.1"/>
    </source>
</evidence>
<dbReference type="InterPro" id="IPR011051">
    <property type="entry name" value="RmlC_Cupin_sf"/>
</dbReference>
<evidence type="ECO:0000313" key="3">
    <source>
        <dbReference type="Proteomes" id="UP000004690"/>
    </source>
</evidence>